<feature type="domain" description="JAB" evidence="7">
    <location>
        <begin position="371"/>
        <end position="472"/>
    </location>
</feature>
<dbReference type="PROSITE" id="PS00018">
    <property type="entry name" value="EF_HAND_1"/>
    <property type="match status" value="1"/>
</dbReference>
<organism evidence="8">
    <name type="scientific">Anaerostipes hadrus</name>
    <dbReference type="NCBI Taxonomy" id="649756"/>
    <lineage>
        <taxon>Bacteria</taxon>
        <taxon>Bacillati</taxon>
        <taxon>Bacillota</taxon>
        <taxon>Clostridia</taxon>
        <taxon>Lachnospirales</taxon>
        <taxon>Lachnospiraceae</taxon>
        <taxon>Anaerostipes</taxon>
    </lineage>
</organism>
<evidence type="ECO:0000259" key="7">
    <source>
        <dbReference type="Pfam" id="PF14464"/>
    </source>
</evidence>
<name>A0A6N2S8P3_ANAHA</name>
<dbReference type="GO" id="GO:0006508">
    <property type="term" value="P:proteolysis"/>
    <property type="evidence" value="ECO:0007669"/>
    <property type="project" value="UniProtKB-KW"/>
</dbReference>
<feature type="compositionally biased region" description="Basic and acidic residues" evidence="6">
    <location>
        <begin position="25"/>
        <end position="40"/>
    </location>
</feature>
<evidence type="ECO:0000256" key="2">
    <source>
        <dbReference type="ARBA" id="ARBA00022723"/>
    </source>
</evidence>
<dbReference type="InterPro" id="IPR018247">
    <property type="entry name" value="EF_Hand_1_Ca_BS"/>
</dbReference>
<proteinExistence type="predicted"/>
<feature type="region of interest" description="Disordered" evidence="6">
    <location>
        <begin position="1"/>
        <end position="48"/>
    </location>
</feature>
<keyword evidence="3" id="KW-0378">Hydrolase</keyword>
<keyword evidence="4" id="KW-0862">Zinc</keyword>
<dbReference type="GO" id="GO:0046872">
    <property type="term" value="F:metal ion binding"/>
    <property type="evidence" value="ECO:0007669"/>
    <property type="project" value="UniProtKB-KW"/>
</dbReference>
<keyword evidence="2" id="KW-0479">Metal-binding</keyword>
<evidence type="ECO:0000313" key="8">
    <source>
        <dbReference type="EMBL" id="VYS89284.1"/>
    </source>
</evidence>
<evidence type="ECO:0000256" key="5">
    <source>
        <dbReference type="ARBA" id="ARBA00023049"/>
    </source>
</evidence>
<evidence type="ECO:0000256" key="1">
    <source>
        <dbReference type="ARBA" id="ARBA00022670"/>
    </source>
</evidence>
<dbReference type="InterPro" id="IPR028090">
    <property type="entry name" value="JAB_dom_prok"/>
</dbReference>
<dbReference type="EMBL" id="CACRSX010000018">
    <property type="protein sequence ID" value="VYS89284.1"/>
    <property type="molecule type" value="Genomic_DNA"/>
</dbReference>
<reference evidence="8" key="1">
    <citation type="submission" date="2019-11" db="EMBL/GenBank/DDBJ databases">
        <authorList>
            <person name="Feng L."/>
        </authorList>
    </citation>
    <scope>NUCLEOTIDE SEQUENCE</scope>
    <source>
        <strain evidence="8">AhadrusLFYP4</strain>
    </source>
</reference>
<keyword evidence="1" id="KW-0645">Protease</keyword>
<evidence type="ECO:0000256" key="3">
    <source>
        <dbReference type="ARBA" id="ARBA00022801"/>
    </source>
</evidence>
<feature type="compositionally biased region" description="Polar residues" evidence="6">
    <location>
        <begin position="1"/>
        <end position="11"/>
    </location>
</feature>
<gene>
    <name evidence="8" type="ORF">AHLFYP4_00803</name>
</gene>
<dbReference type="Pfam" id="PF14464">
    <property type="entry name" value="Prok-JAB"/>
    <property type="match status" value="1"/>
</dbReference>
<keyword evidence="5" id="KW-0482">Metalloprotease</keyword>
<evidence type="ECO:0000256" key="6">
    <source>
        <dbReference type="SAM" id="MobiDB-lite"/>
    </source>
</evidence>
<evidence type="ECO:0000256" key="4">
    <source>
        <dbReference type="ARBA" id="ARBA00022833"/>
    </source>
</evidence>
<dbReference type="RefSeq" id="WP_156723014.1">
    <property type="nucleotide sequence ID" value="NZ_CACRSX010000018.1"/>
</dbReference>
<sequence>MNSDVNGQMSLLNLLGIEEDEPEKEEVTKKEETKKKEEIKSANSEKSNRKKFEVKKYKCPITVHGGPYSYIIEKDDDEEMSAVKVKNHILKTFPELKGILSPNMQEDGSCILHISYHETKLSQIKDQGIFTVKLGKTYVISDIGIEDAVMKWNAKFPQYAGCKFHYVNGKEHILIPFYDHEKTVLRTYQLPINVGFPGMIEQIGSSEEDAVSGAEIMTRYSKKHPEFKDCTFRYVENANMIIPLYFKEHYDADCMLKLPIKVATGGYHIEFSADDFNGNDIVTMEDIRKALEKQYPEYSKERTIMTYDKRHFVVAMLKSSEKGATIVSCRDGFHREVTENGVTEYRPYGKFELTGNNQLAFSLNTDQLKIPKKLLSDIIDRFRMDIHKECALQLFMTKDEKGYWLYEPKQRAVLNAVTFERNYNLEEEYVLVMDIHSHGTLPTFFSDIDNQDEKGIRLYMVVGDFSESDSNSFNIKLRAGMNGVFQDLPVEDFFA</sequence>
<accession>A0A6N2S8P3</accession>
<protein>
    <recommendedName>
        <fullName evidence="7">JAB domain-containing protein</fullName>
    </recommendedName>
</protein>
<dbReference type="AlphaFoldDB" id="A0A6N2S8P3"/>
<dbReference type="GO" id="GO:0008237">
    <property type="term" value="F:metallopeptidase activity"/>
    <property type="evidence" value="ECO:0007669"/>
    <property type="project" value="UniProtKB-KW"/>
</dbReference>